<proteinExistence type="predicted"/>
<gene>
    <name evidence="1" type="ORF">C2G38_2039893</name>
</gene>
<evidence type="ECO:0000313" key="2">
    <source>
        <dbReference type="Proteomes" id="UP000266673"/>
    </source>
</evidence>
<reference evidence="1 2" key="1">
    <citation type="submission" date="2018-06" db="EMBL/GenBank/DDBJ databases">
        <title>Comparative genomics reveals the genomic features of Rhizophagus irregularis, R. cerebriforme, R. diaphanum and Gigaspora rosea, and their symbiotic lifestyle signature.</title>
        <authorList>
            <person name="Morin E."/>
            <person name="San Clemente H."/>
            <person name="Chen E.C.H."/>
            <person name="De La Providencia I."/>
            <person name="Hainaut M."/>
            <person name="Kuo A."/>
            <person name="Kohler A."/>
            <person name="Murat C."/>
            <person name="Tang N."/>
            <person name="Roy S."/>
            <person name="Loubradou J."/>
            <person name="Henrissat B."/>
            <person name="Grigoriev I.V."/>
            <person name="Corradi N."/>
            <person name="Roux C."/>
            <person name="Martin F.M."/>
        </authorList>
    </citation>
    <scope>NUCLEOTIDE SEQUENCE [LARGE SCALE GENOMIC DNA]</scope>
    <source>
        <strain evidence="1 2">DAOM 194757</strain>
    </source>
</reference>
<comment type="caution">
    <text evidence="1">The sequence shown here is derived from an EMBL/GenBank/DDBJ whole genome shotgun (WGS) entry which is preliminary data.</text>
</comment>
<dbReference type="EMBL" id="QKWP01000795">
    <property type="protein sequence ID" value="RIB14800.1"/>
    <property type="molecule type" value="Genomic_DNA"/>
</dbReference>
<dbReference type="OrthoDB" id="2426164at2759"/>
<protein>
    <submittedName>
        <fullName evidence="1">Uncharacterized protein</fullName>
    </submittedName>
</protein>
<dbReference type="STRING" id="44941.A0A397UX35"/>
<sequence length="386" mass="44562">MEDVKKCLEFKTTVSQRFCQLGAEMWQEVVTKGLVRESWHDKMMLCSSCYMKYVVNPIKREKKVTKKDVVEEIKIGVEEMEETDALSNNFELVEAIRSMQKFFTIEKLKKNKNLFISSTNYEAARPSERNNQTMERMKKIIVFICYLLASLNNTQINAFKSDLAFYLDSAGTSNEGLNTMPNISITTTSRTVNRKKKKISETHEEYVRDDLIEHLNNALILNIDDYHNIHVQQQPRTTATSLPTHMATIVANEITDRHLPRGFVTSKKPNIFAICDSIHCNTPYDLSNGSVLACGHGYHSYCLQNQQFKCFICLDYLQNEIRKNTDALIKSLSNSLGENLSKEDIEEDKGDDEDPNEIHEISDDVMVERQLEDAKKLFFEMYKINI</sequence>
<dbReference type="AlphaFoldDB" id="A0A397UX35"/>
<evidence type="ECO:0000313" key="1">
    <source>
        <dbReference type="EMBL" id="RIB14800.1"/>
    </source>
</evidence>
<organism evidence="1 2">
    <name type="scientific">Gigaspora rosea</name>
    <dbReference type="NCBI Taxonomy" id="44941"/>
    <lineage>
        <taxon>Eukaryota</taxon>
        <taxon>Fungi</taxon>
        <taxon>Fungi incertae sedis</taxon>
        <taxon>Mucoromycota</taxon>
        <taxon>Glomeromycotina</taxon>
        <taxon>Glomeromycetes</taxon>
        <taxon>Diversisporales</taxon>
        <taxon>Gigasporaceae</taxon>
        <taxon>Gigaspora</taxon>
    </lineage>
</organism>
<keyword evidence="2" id="KW-1185">Reference proteome</keyword>
<dbReference type="Proteomes" id="UP000266673">
    <property type="component" value="Unassembled WGS sequence"/>
</dbReference>
<accession>A0A397UX35</accession>
<name>A0A397UX35_9GLOM</name>